<dbReference type="InterPro" id="IPR001611">
    <property type="entry name" value="Leu-rich_rpt"/>
</dbReference>
<proteinExistence type="predicted"/>
<evidence type="ECO:0000313" key="6">
    <source>
        <dbReference type="Proteomes" id="UP001202328"/>
    </source>
</evidence>
<reference evidence="5" key="1">
    <citation type="submission" date="2022-04" db="EMBL/GenBank/DDBJ databases">
        <title>A functionally conserved STORR gene fusion in Papaver species that diverged 16.8 million years ago.</title>
        <authorList>
            <person name="Catania T."/>
        </authorList>
    </citation>
    <scope>NUCLEOTIDE SEQUENCE</scope>
    <source>
        <strain evidence="5">S-188037</strain>
    </source>
</reference>
<dbReference type="AlphaFoldDB" id="A0AAD4T6Z6"/>
<dbReference type="InterPro" id="IPR032675">
    <property type="entry name" value="LRR_dom_sf"/>
</dbReference>
<protein>
    <submittedName>
        <fullName evidence="5">Uncharacterized protein</fullName>
    </submittedName>
</protein>
<evidence type="ECO:0000256" key="2">
    <source>
        <dbReference type="ARBA" id="ARBA00022729"/>
    </source>
</evidence>
<keyword evidence="6" id="KW-1185">Reference proteome</keyword>
<dbReference type="PANTHER" id="PTHR48065">
    <property type="entry name" value="OS10G0469600 PROTEIN"/>
    <property type="match status" value="1"/>
</dbReference>
<dbReference type="Gene3D" id="3.80.10.10">
    <property type="entry name" value="Ribonuclease Inhibitor"/>
    <property type="match status" value="1"/>
</dbReference>
<accession>A0AAD4T6Z6</accession>
<keyword evidence="4" id="KW-0325">Glycoprotein</keyword>
<keyword evidence="3" id="KW-0677">Repeat</keyword>
<evidence type="ECO:0000256" key="1">
    <source>
        <dbReference type="ARBA" id="ARBA00022614"/>
    </source>
</evidence>
<dbReference type="EMBL" id="JAJJMB010004025">
    <property type="protein sequence ID" value="KAI3944601.1"/>
    <property type="molecule type" value="Genomic_DNA"/>
</dbReference>
<evidence type="ECO:0000256" key="4">
    <source>
        <dbReference type="ARBA" id="ARBA00023180"/>
    </source>
</evidence>
<sequence>MNNFFHLYLAGIGLTGELPEWLSSVNWVSLDLSSNMLTGELPAWIGNLSSLSSLDLSNNQFHSDIPIEFKKLSNLVGLNLRLNNFTGGLRSIFDKTTSGGTNTSAGQYRNIDLSYNMFAGPIHEDIGNLVAMHSIQELVLYHNKLSGNIPSDIINSESLVVFDVSDNMLTGEIPPHNKTFPATFFEGNSGICGSPLPPKLFAESILVR</sequence>
<name>A0AAD4T6Z6_9MAGN</name>
<dbReference type="FunFam" id="3.80.10.10:FF:000041">
    <property type="entry name" value="LRR receptor-like serine/threonine-protein kinase ERECTA"/>
    <property type="match status" value="1"/>
</dbReference>
<dbReference type="Proteomes" id="UP001202328">
    <property type="component" value="Unassembled WGS sequence"/>
</dbReference>
<keyword evidence="2" id="KW-0732">Signal</keyword>
<gene>
    <name evidence="5" type="ORF">MKW98_021059</name>
</gene>
<dbReference type="SUPFAM" id="SSF52058">
    <property type="entry name" value="L domain-like"/>
    <property type="match status" value="1"/>
</dbReference>
<dbReference type="Pfam" id="PF00560">
    <property type="entry name" value="LRR_1"/>
    <property type="match status" value="4"/>
</dbReference>
<organism evidence="5 6">
    <name type="scientific">Papaver atlanticum</name>
    <dbReference type="NCBI Taxonomy" id="357466"/>
    <lineage>
        <taxon>Eukaryota</taxon>
        <taxon>Viridiplantae</taxon>
        <taxon>Streptophyta</taxon>
        <taxon>Embryophyta</taxon>
        <taxon>Tracheophyta</taxon>
        <taxon>Spermatophyta</taxon>
        <taxon>Magnoliopsida</taxon>
        <taxon>Ranunculales</taxon>
        <taxon>Papaveraceae</taxon>
        <taxon>Papaveroideae</taxon>
        <taxon>Papaver</taxon>
    </lineage>
</organism>
<evidence type="ECO:0000256" key="3">
    <source>
        <dbReference type="ARBA" id="ARBA00022737"/>
    </source>
</evidence>
<comment type="caution">
    <text evidence="5">The sequence shown here is derived from an EMBL/GenBank/DDBJ whole genome shotgun (WGS) entry which is preliminary data.</text>
</comment>
<evidence type="ECO:0000313" key="5">
    <source>
        <dbReference type="EMBL" id="KAI3944601.1"/>
    </source>
</evidence>
<dbReference type="PANTHER" id="PTHR48065:SF25">
    <property type="entry name" value="OS01G0891700 PROTEIN"/>
    <property type="match status" value="1"/>
</dbReference>
<keyword evidence="1" id="KW-0433">Leucine-rich repeat</keyword>